<sequence>MGLLTRAFKSLLFHGSHQQQPEKLEMRVEKLKDYMIAEIESILTYVNEAEAEPTAVFQRINGLHARLMDQYAQLKQMCHKTHDLDTVMQRLDSVARDVRAEMEALYLILHQRMVMPEGRFHEFMFELNKSEEGIMYTYLRLYDIAKQRASTLMFMERHLAAVDSDWNNELTRIEAEYIAELGTACVQTMLQEMNHR</sequence>
<evidence type="ECO:0000313" key="1">
    <source>
        <dbReference type="EMBL" id="KAL3307069.1"/>
    </source>
</evidence>
<proteinExistence type="predicted"/>
<name>A0ABD2PIT6_9PLAT</name>
<dbReference type="EMBL" id="JBJKFK010008429">
    <property type="protein sequence ID" value="KAL3307069.1"/>
    <property type="molecule type" value="Genomic_DNA"/>
</dbReference>
<keyword evidence="2" id="KW-1185">Reference proteome</keyword>
<reference evidence="1 2" key="1">
    <citation type="submission" date="2024-11" db="EMBL/GenBank/DDBJ databases">
        <title>Adaptive evolution of stress response genes in parasites aligns with host niche diversity.</title>
        <authorList>
            <person name="Hahn C."/>
            <person name="Resl P."/>
        </authorList>
    </citation>
    <scope>NUCLEOTIDE SEQUENCE [LARGE SCALE GENOMIC DNA]</scope>
    <source>
        <strain evidence="1">EGGRZ-B1_66</strain>
        <tissue evidence="1">Body</tissue>
    </source>
</reference>
<organism evidence="1 2">
    <name type="scientific">Cichlidogyrus casuarinus</name>
    <dbReference type="NCBI Taxonomy" id="1844966"/>
    <lineage>
        <taxon>Eukaryota</taxon>
        <taxon>Metazoa</taxon>
        <taxon>Spiralia</taxon>
        <taxon>Lophotrochozoa</taxon>
        <taxon>Platyhelminthes</taxon>
        <taxon>Monogenea</taxon>
        <taxon>Monopisthocotylea</taxon>
        <taxon>Dactylogyridea</taxon>
        <taxon>Ancyrocephalidae</taxon>
        <taxon>Cichlidogyrus</taxon>
    </lineage>
</organism>
<evidence type="ECO:0000313" key="2">
    <source>
        <dbReference type="Proteomes" id="UP001626550"/>
    </source>
</evidence>
<protein>
    <submittedName>
        <fullName evidence="1">Uncharacterized protein</fullName>
    </submittedName>
</protein>
<gene>
    <name evidence="1" type="ORF">Ciccas_014426</name>
</gene>
<accession>A0ABD2PIT6</accession>
<comment type="caution">
    <text evidence="1">The sequence shown here is derived from an EMBL/GenBank/DDBJ whole genome shotgun (WGS) entry which is preliminary data.</text>
</comment>
<dbReference type="Proteomes" id="UP001626550">
    <property type="component" value="Unassembled WGS sequence"/>
</dbReference>
<dbReference type="AlphaFoldDB" id="A0ABD2PIT6"/>
<feature type="non-terminal residue" evidence="1">
    <location>
        <position position="196"/>
    </location>
</feature>